<dbReference type="Proteomes" id="UP000244930">
    <property type="component" value="Chromosome"/>
</dbReference>
<dbReference type="Gene3D" id="3.40.50.1240">
    <property type="entry name" value="Phosphoglycerate mutase-like"/>
    <property type="match status" value="1"/>
</dbReference>
<dbReference type="CDD" id="cd07067">
    <property type="entry name" value="HP_PGM_like"/>
    <property type="match status" value="1"/>
</dbReference>
<dbReference type="RefSeq" id="WP_108950559.1">
    <property type="nucleotide sequence ID" value="NZ_CP022187.1"/>
</dbReference>
<dbReference type="Pfam" id="PF00300">
    <property type="entry name" value="His_Phos_1"/>
    <property type="match status" value="1"/>
</dbReference>
<reference evidence="1 2" key="1">
    <citation type="submission" date="2017-06" db="EMBL/GenBank/DDBJ databases">
        <title>Azoarcus.</title>
        <authorList>
            <person name="Woo J.-H."/>
            <person name="Kim H.-S."/>
        </authorList>
    </citation>
    <scope>NUCLEOTIDE SEQUENCE [LARGE SCALE GENOMIC DNA]</scope>
    <source>
        <strain evidence="1 2">TSPY31</strain>
    </source>
</reference>
<keyword evidence="2" id="KW-1185">Reference proteome</keyword>
<dbReference type="SUPFAM" id="SSF53254">
    <property type="entry name" value="Phosphoglycerate mutase-like"/>
    <property type="match status" value="1"/>
</dbReference>
<dbReference type="InterPro" id="IPR029033">
    <property type="entry name" value="His_PPase_superfam"/>
</dbReference>
<proteinExistence type="predicted"/>
<dbReference type="AlphaFoldDB" id="A0A2U8GTY2"/>
<gene>
    <name evidence="1" type="ORF">CEW83_17860</name>
</gene>
<name>A0A2U8GTY2_9RHOO</name>
<dbReference type="KEGG" id="acom:CEW83_17860"/>
<protein>
    <submittedName>
        <fullName evidence="1">Phosphoglycerate mutase</fullName>
    </submittedName>
</protein>
<organism evidence="1 2">
    <name type="scientific">Parazoarcus communis</name>
    <dbReference type="NCBI Taxonomy" id="41977"/>
    <lineage>
        <taxon>Bacteria</taxon>
        <taxon>Pseudomonadati</taxon>
        <taxon>Pseudomonadota</taxon>
        <taxon>Betaproteobacteria</taxon>
        <taxon>Rhodocyclales</taxon>
        <taxon>Zoogloeaceae</taxon>
        <taxon>Parazoarcus</taxon>
    </lineage>
</organism>
<dbReference type="InterPro" id="IPR013078">
    <property type="entry name" value="His_Pase_superF_clade-1"/>
</dbReference>
<dbReference type="EMBL" id="CP022187">
    <property type="protein sequence ID" value="AWI76860.1"/>
    <property type="molecule type" value="Genomic_DNA"/>
</dbReference>
<dbReference type="SMART" id="SM00855">
    <property type="entry name" value="PGAM"/>
    <property type="match status" value="1"/>
</dbReference>
<evidence type="ECO:0000313" key="2">
    <source>
        <dbReference type="Proteomes" id="UP000244930"/>
    </source>
</evidence>
<accession>A0A2U8GTY2</accession>
<sequence>MELHLIRHPRPDVAPGVCYGQTDVGLAESAFDVAARLRPLLPGRFALHASPLSRARLLAEALGTPQIDARLQEMSFGEWEGRRFDELGTAIDAWADDPLGFRAPGGESARELSARVLPWLAEVRSAAADDLPVVTVAHGGPLRVIAGHLLGLPPERWLALDFACGQVTRIDVESWGTTLKWFNR</sequence>
<evidence type="ECO:0000313" key="1">
    <source>
        <dbReference type="EMBL" id="AWI76860.1"/>
    </source>
</evidence>